<accession>A0A367FXK8</accession>
<dbReference type="EMBL" id="PSQG01000021">
    <property type="protein sequence ID" value="RCH42556.1"/>
    <property type="molecule type" value="Genomic_DNA"/>
</dbReference>
<organism evidence="3 4">
    <name type="scientific">Blautia obeum</name>
    <dbReference type="NCBI Taxonomy" id="40520"/>
    <lineage>
        <taxon>Bacteria</taxon>
        <taxon>Bacillati</taxon>
        <taxon>Bacillota</taxon>
        <taxon>Clostridia</taxon>
        <taxon>Lachnospirales</taxon>
        <taxon>Lachnospiraceae</taxon>
        <taxon>Blautia</taxon>
    </lineage>
</organism>
<comment type="caution">
    <text evidence="3">The sequence shown here is derived from an EMBL/GenBank/DDBJ whole genome shotgun (WGS) entry which is preliminary data.</text>
</comment>
<dbReference type="AlphaFoldDB" id="A0A367FXK8"/>
<dbReference type="InterPro" id="IPR002931">
    <property type="entry name" value="Transglutaminase-like"/>
</dbReference>
<feature type="chain" id="PRO_5016868477" evidence="1">
    <location>
        <begin position="20"/>
        <end position="394"/>
    </location>
</feature>
<dbReference type="Pfam" id="PF01841">
    <property type="entry name" value="Transglut_core"/>
    <property type="match status" value="1"/>
</dbReference>
<dbReference type="InterPro" id="IPR038765">
    <property type="entry name" value="Papain-like_cys_pep_sf"/>
</dbReference>
<dbReference type="SUPFAM" id="SSF54001">
    <property type="entry name" value="Cysteine proteinases"/>
    <property type="match status" value="1"/>
</dbReference>
<dbReference type="InterPro" id="IPR052557">
    <property type="entry name" value="CAP/Cytokinesis_protein"/>
</dbReference>
<dbReference type="Proteomes" id="UP000253208">
    <property type="component" value="Unassembled WGS sequence"/>
</dbReference>
<evidence type="ECO:0000256" key="1">
    <source>
        <dbReference type="SAM" id="SignalP"/>
    </source>
</evidence>
<evidence type="ECO:0000313" key="4">
    <source>
        <dbReference type="Proteomes" id="UP000253208"/>
    </source>
</evidence>
<dbReference type="Gene3D" id="3.10.620.30">
    <property type="match status" value="1"/>
</dbReference>
<evidence type="ECO:0000313" key="3">
    <source>
        <dbReference type="EMBL" id="RCH42556.1"/>
    </source>
</evidence>
<feature type="signal peptide" evidence="1">
    <location>
        <begin position="1"/>
        <end position="19"/>
    </location>
</feature>
<dbReference type="PANTHER" id="PTHR46333">
    <property type="entry name" value="CYTOKINESIS PROTEIN 3"/>
    <property type="match status" value="1"/>
</dbReference>
<dbReference type="GO" id="GO:0005737">
    <property type="term" value="C:cytoplasm"/>
    <property type="evidence" value="ECO:0007669"/>
    <property type="project" value="TreeGrafter"/>
</dbReference>
<feature type="domain" description="Transglutaminase-like" evidence="2">
    <location>
        <begin position="164"/>
        <end position="251"/>
    </location>
</feature>
<keyword evidence="1" id="KW-0732">Signal</keyword>
<evidence type="ECO:0000259" key="2">
    <source>
        <dbReference type="Pfam" id="PF01841"/>
    </source>
</evidence>
<sequence>MAAAVLTAAVILQPFSASAGALGQIRSIAKSIISGEPKEVEELRQMEVAQSEEGHQEYYFKQLTEEEQRVYRELLKGIRAREKEFYLTISDDDSIDRSYHAVLKDHPEIFWVHNREKIYKTTYSDSDYCVFTPGYTYTDSEIDEIQTAMEQSFQEVRALIPEDAGDYEKVRIVYMYVIDHTQYQTGEDDQSIAGVFWKKSAVCAGYAGAVQYLLERLDIPCIYVDGSTKGNTEGHAWDIVKIGQEYYYVDATNGDQPDFLNGDAAQLEEHKTIIYDYLCPFPEEYEKTYTPSEELTVPACTAKNLDFYVLNQGYFEDYSWQDIYDYCKMRLDNGAAVVRFKFGSQEAFSEACQELLDDGVVQNVAQYYMKLHGLGQVEYHYGVMDNFYTIYFIF</sequence>
<dbReference type="PANTHER" id="PTHR46333:SF2">
    <property type="entry name" value="CYTOKINESIS PROTEIN 3"/>
    <property type="match status" value="1"/>
</dbReference>
<gene>
    <name evidence="3" type="ORF">C4886_13810</name>
</gene>
<reference evidence="3 4" key="1">
    <citation type="submission" date="2018-02" db="EMBL/GenBank/DDBJ databases">
        <title>Complete genome sequencing of Faecalibacterium prausnitzii strains isolated from the human gut.</title>
        <authorList>
            <person name="Fitzgerald B.C."/>
            <person name="Shkoporov A.N."/>
            <person name="Ross P.R."/>
            <person name="Hill C."/>
        </authorList>
    </citation>
    <scope>NUCLEOTIDE SEQUENCE [LARGE SCALE GENOMIC DNA]</scope>
    <source>
        <strain evidence="3 4">APC942/31-1</strain>
    </source>
</reference>
<proteinExistence type="predicted"/>
<name>A0A367FXK8_9FIRM</name>
<protein>
    <submittedName>
        <fullName evidence="3">Transglutaminase-like superfamily</fullName>
    </submittedName>
</protein>